<dbReference type="InterPro" id="IPR014223">
    <property type="entry name" value="ABC_CydC/D"/>
</dbReference>
<feature type="transmembrane region" description="Helical" evidence="8">
    <location>
        <begin position="326"/>
        <end position="345"/>
    </location>
</feature>
<evidence type="ECO:0000256" key="7">
    <source>
        <dbReference type="SAM" id="MobiDB-lite"/>
    </source>
</evidence>
<dbReference type="Pfam" id="PF00005">
    <property type="entry name" value="ABC_tran"/>
    <property type="match status" value="1"/>
</dbReference>
<dbReference type="GO" id="GO:0005524">
    <property type="term" value="F:ATP binding"/>
    <property type="evidence" value="ECO:0007669"/>
    <property type="project" value="UniProtKB-KW"/>
</dbReference>
<dbReference type="Pfam" id="PF00664">
    <property type="entry name" value="ABC_membrane"/>
    <property type="match status" value="1"/>
</dbReference>
<protein>
    <submittedName>
        <fullName evidence="11">Transport ATP-binding protein CydC</fullName>
    </submittedName>
</protein>
<dbReference type="PROSITE" id="PS00211">
    <property type="entry name" value="ABC_TRANSPORTER_1"/>
    <property type="match status" value="1"/>
</dbReference>
<feature type="domain" description="ABC transporter" evidence="9">
    <location>
        <begin position="386"/>
        <end position="606"/>
    </location>
</feature>
<dbReference type="Gene3D" id="3.40.50.300">
    <property type="entry name" value="P-loop containing nucleotide triphosphate hydrolases"/>
    <property type="match status" value="1"/>
</dbReference>
<evidence type="ECO:0000256" key="5">
    <source>
        <dbReference type="ARBA" id="ARBA00022989"/>
    </source>
</evidence>
<feature type="domain" description="ABC transmembrane type-1" evidence="10">
    <location>
        <begin position="73"/>
        <end position="353"/>
    </location>
</feature>
<dbReference type="GO" id="GO:0015421">
    <property type="term" value="F:ABC-type oligopeptide transporter activity"/>
    <property type="evidence" value="ECO:0007669"/>
    <property type="project" value="TreeGrafter"/>
</dbReference>
<feature type="region of interest" description="Disordered" evidence="7">
    <location>
        <begin position="1"/>
        <end position="25"/>
    </location>
</feature>
<evidence type="ECO:0000259" key="10">
    <source>
        <dbReference type="PROSITE" id="PS50929"/>
    </source>
</evidence>
<dbReference type="GO" id="GO:0016887">
    <property type="term" value="F:ATP hydrolysis activity"/>
    <property type="evidence" value="ECO:0007669"/>
    <property type="project" value="InterPro"/>
</dbReference>
<name>A0A484REG9_9ZZZZ</name>
<dbReference type="EMBL" id="CAADIH010000032">
    <property type="protein sequence ID" value="VFR48922.1"/>
    <property type="molecule type" value="Genomic_DNA"/>
</dbReference>
<dbReference type="PANTHER" id="PTHR43394:SF1">
    <property type="entry name" value="ATP-BINDING CASSETTE SUB-FAMILY B MEMBER 10, MITOCHONDRIAL"/>
    <property type="match status" value="1"/>
</dbReference>
<comment type="subcellular location">
    <subcellularLocation>
        <location evidence="1">Membrane</location>
        <topology evidence="1">Multi-pass membrane protein</topology>
    </subcellularLocation>
</comment>
<feature type="compositionally biased region" description="Basic and acidic residues" evidence="7">
    <location>
        <begin position="7"/>
        <end position="18"/>
    </location>
</feature>
<dbReference type="GO" id="GO:0045454">
    <property type="term" value="P:cell redox homeostasis"/>
    <property type="evidence" value="ECO:0007669"/>
    <property type="project" value="InterPro"/>
</dbReference>
<dbReference type="SMART" id="SM00382">
    <property type="entry name" value="AAA"/>
    <property type="match status" value="1"/>
</dbReference>
<feature type="transmembrane region" description="Helical" evidence="8">
    <location>
        <begin position="290"/>
        <end position="314"/>
    </location>
</feature>
<dbReference type="InterPro" id="IPR011527">
    <property type="entry name" value="ABC1_TM_dom"/>
</dbReference>
<dbReference type="NCBIfam" id="TIGR02868">
    <property type="entry name" value="CydC"/>
    <property type="match status" value="1"/>
</dbReference>
<dbReference type="SUPFAM" id="SSF52540">
    <property type="entry name" value="P-loop containing nucleoside triphosphate hydrolases"/>
    <property type="match status" value="1"/>
</dbReference>
<dbReference type="PANTHER" id="PTHR43394">
    <property type="entry name" value="ATP-DEPENDENT PERMEASE MDL1, MITOCHONDRIAL"/>
    <property type="match status" value="1"/>
</dbReference>
<evidence type="ECO:0000256" key="3">
    <source>
        <dbReference type="ARBA" id="ARBA00022741"/>
    </source>
</evidence>
<evidence type="ECO:0000256" key="6">
    <source>
        <dbReference type="ARBA" id="ARBA00023136"/>
    </source>
</evidence>
<keyword evidence="2 8" id="KW-0812">Transmembrane</keyword>
<sequence length="606" mass="62297">MSPPGRPKGEYRSAKREGSPVSTPVHARTAALTAQAAAGASMPARRYWARDLWRLLAPLYRQRAGALAAAFALAGVTLAAGVGLLGVSGWFLTGAALTTAGMAFNLFAPSALVRGLSFLRIAARYGERVTGHGATLRLLADLRTVVFGKLLPLDLAQLSRYRDGDLVARLTGDVDALDSVFLLVLVPIACALLGGAALGVVLGLWLPAAAWTLAVSVGASALLVPWWLAQASRAPGAAAQQAAAELRSQALQAVEGHADLLALDAEGAARREFAQACTALSRARQRQANLGTAGQAALQAVAGACVLAVLAWGLPALREGTLPGPVLVGLLLAVLGFFEVVGPLMRGASRLGGAASAGARVAELAALSPAVRDPGTPAPPPADVTLRVEAVDYAYAPGGRAVLRDVSLSVAPGERIALVGESGAGKSTLLSLLLRLADPTAGRVTLGGVDLRALRQQDLHARVTLLSQDAPVFLGTVRTNLLIGAPEAGEAALWEALDAAGLGAFVRGLPEGLDTWTGETGRTLSAGQARRLCLARALLSPARVLVLDEPTQGLDAETERAFLADLPRAARGRSVVLSTHASLPPGVMHRVLRVESGRLLPVAGPV</sequence>
<evidence type="ECO:0000256" key="8">
    <source>
        <dbReference type="SAM" id="Phobius"/>
    </source>
</evidence>
<feature type="transmembrane region" description="Helical" evidence="8">
    <location>
        <begin position="64"/>
        <end position="84"/>
    </location>
</feature>
<evidence type="ECO:0000256" key="2">
    <source>
        <dbReference type="ARBA" id="ARBA00022692"/>
    </source>
</evidence>
<evidence type="ECO:0000313" key="11">
    <source>
        <dbReference type="EMBL" id="VFR48922.1"/>
    </source>
</evidence>
<dbReference type="Gene3D" id="1.20.1560.10">
    <property type="entry name" value="ABC transporter type 1, transmembrane domain"/>
    <property type="match status" value="1"/>
</dbReference>
<dbReference type="GO" id="GO:0034775">
    <property type="term" value="P:glutathione transmembrane transport"/>
    <property type="evidence" value="ECO:0007669"/>
    <property type="project" value="InterPro"/>
</dbReference>
<dbReference type="InterPro" id="IPR003593">
    <property type="entry name" value="AAA+_ATPase"/>
</dbReference>
<evidence type="ECO:0000259" key="9">
    <source>
        <dbReference type="PROSITE" id="PS50893"/>
    </source>
</evidence>
<keyword evidence="3" id="KW-0547">Nucleotide-binding</keyword>
<feature type="transmembrane region" description="Helical" evidence="8">
    <location>
        <begin position="208"/>
        <end position="228"/>
    </location>
</feature>
<evidence type="ECO:0000256" key="1">
    <source>
        <dbReference type="ARBA" id="ARBA00004141"/>
    </source>
</evidence>
<dbReference type="GO" id="GO:0016020">
    <property type="term" value="C:membrane"/>
    <property type="evidence" value="ECO:0007669"/>
    <property type="project" value="UniProtKB-SubCell"/>
</dbReference>
<reference evidence="11" key="1">
    <citation type="submission" date="2019-03" db="EMBL/GenBank/DDBJ databases">
        <authorList>
            <person name="Danneels B."/>
        </authorList>
    </citation>
    <scope>NUCLEOTIDE SEQUENCE</scope>
</reference>
<organism evidence="11">
    <name type="scientific">plant metagenome</name>
    <dbReference type="NCBI Taxonomy" id="1297885"/>
    <lineage>
        <taxon>unclassified sequences</taxon>
        <taxon>metagenomes</taxon>
        <taxon>organismal metagenomes</taxon>
    </lineage>
</organism>
<dbReference type="InterPro" id="IPR017871">
    <property type="entry name" value="ABC_transporter-like_CS"/>
</dbReference>
<dbReference type="PROSITE" id="PS50893">
    <property type="entry name" value="ABC_TRANSPORTER_2"/>
    <property type="match status" value="1"/>
</dbReference>
<keyword evidence="5 8" id="KW-1133">Transmembrane helix</keyword>
<accession>A0A484REG9</accession>
<dbReference type="InterPro" id="IPR027417">
    <property type="entry name" value="P-loop_NTPase"/>
</dbReference>
<dbReference type="InterPro" id="IPR003439">
    <property type="entry name" value="ABC_transporter-like_ATP-bd"/>
</dbReference>
<dbReference type="SUPFAM" id="SSF90123">
    <property type="entry name" value="ABC transporter transmembrane region"/>
    <property type="match status" value="1"/>
</dbReference>
<keyword evidence="4 11" id="KW-0067">ATP-binding</keyword>
<proteinExistence type="predicted"/>
<feature type="transmembrane region" description="Helical" evidence="8">
    <location>
        <begin position="180"/>
        <end position="202"/>
    </location>
</feature>
<dbReference type="InterPro" id="IPR036640">
    <property type="entry name" value="ABC1_TM_sf"/>
</dbReference>
<dbReference type="AlphaFoldDB" id="A0A484REG9"/>
<gene>
    <name evidence="11" type="ORF">BER2_0558</name>
</gene>
<feature type="transmembrane region" description="Helical" evidence="8">
    <location>
        <begin position="90"/>
        <end position="113"/>
    </location>
</feature>
<dbReference type="InterPro" id="IPR039421">
    <property type="entry name" value="Type_1_exporter"/>
</dbReference>
<dbReference type="PROSITE" id="PS50929">
    <property type="entry name" value="ABC_TM1F"/>
    <property type="match status" value="1"/>
</dbReference>
<keyword evidence="6 8" id="KW-0472">Membrane</keyword>
<evidence type="ECO:0000256" key="4">
    <source>
        <dbReference type="ARBA" id="ARBA00022840"/>
    </source>
</evidence>